<accession>A0ABR9S433</accession>
<evidence type="ECO:0000259" key="3">
    <source>
        <dbReference type="Pfam" id="PF13511"/>
    </source>
</evidence>
<dbReference type="EMBL" id="JADDIV010000003">
    <property type="protein sequence ID" value="MBE7368288.1"/>
    <property type="molecule type" value="Genomic_DNA"/>
</dbReference>
<feature type="chain" id="PRO_5045165384" evidence="2">
    <location>
        <begin position="20"/>
        <end position="170"/>
    </location>
</feature>
<feature type="compositionally biased region" description="Low complexity" evidence="1">
    <location>
        <begin position="57"/>
        <end position="80"/>
    </location>
</feature>
<organism evidence="4 5">
    <name type="scientific">Ramlibacter pallidus</name>
    <dbReference type="NCBI Taxonomy" id="2780087"/>
    <lineage>
        <taxon>Bacteria</taxon>
        <taxon>Pseudomonadati</taxon>
        <taxon>Pseudomonadota</taxon>
        <taxon>Betaproteobacteria</taxon>
        <taxon>Burkholderiales</taxon>
        <taxon>Comamonadaceae</taxon>
        <taxon>Ramlibacter</taxon>
    </lineage>
</organism>
<feature type="signal peptide" evidence="2">
    <location>
        <begin position="1"/>
        <end position="19"/>
    </location>
</feature>
<evidence type="ECO:0000256" key="2">
    <source>
        <dbReference type="SAM" id="SignalP"/>
    </source>
</evidence>
<evidence type="ECO:0000313" key="4">
    <source>
        <dbReference type="EMBL" id="MBE7368288.1"/>
    </source>
</evidence>
<proteinExistence type="predicted"/>
<name>A0ABR9S433_9BURK</name>
<keyword evidence="5" id="KW-1185">Reference proteome</keyword>
<protein>
    <submittedName>
        <fullName evidence="4">DUF4124 domain-containing protein</fullName>
    </submittedName>
</protein>
<sequence>MKIARLALLAIACSVPLVAAAQWQWVDKQGRRVFSDQAPPPDIAPDRILKQPGQRGAVAPAAAPEATSTAAAAGTALPKPTGKDPALEQKRKQAEAEEAIKKKAEEEKVAAARLENCNRAKASKATYDSGERVARVNAKGEREFIDDATRAAESKHIASVIARECGPQPQ</sequence>
<evidence type="ECO:0000313" key="5">
    <source>
        <dbReference type="Proteomes" id="UP000806285"/>
    </source>
</evidence>
<gene>
    <name evidence="4" type="ORF">IM787_12080</name>
</gene>
<feature type="compositionally biased region" description="Basic and acidic residues" evidence="1">
    <location>
        <begin position="81"/>
        <end position="100"/>
    </location>
</feature>
<reference evidence="4 5" key="1">
    <citation type="submission" date="2020-10" db="EMBL/GenBank/DDBJ databases">
        <title>Ramlibacter sp. HM2 16S ribosomal RNA gene Genome sequencing and assembly.</title>
        <authorList>
            <person name="Kang M."/>
        </authorList>
    </citation>
    <scope>NUCLEOTIDE SEQUENCE [LARGE SCALE GENOMIC DNA]</scope>
    <source>
        <strain evidence="4 5">HM2</strain>
    </source>
</reference>
<dbReference type="InterPro" id="IPR025392">
    <property type="entry name" value="DUF4124"/>
</dbReference>
<evidence type="ECO:0000256" key="1">
    <source>
        <dbReference type="SAM" id="MobiDB-lite"/>
    </source>
</evidence>
<comment type="caution">
    <text evidence="4">The sequence shown here is derived from an EMBL/GenBank/DDBJ whole genome shotgun (WGS) entry which is preliminary data.</text>
</comment>
<dbReference type="Pfam" id="PF13511">
    <property type="entry name" value="DUF4124"/>
    <property type="match status" value="1"/>
</dbReference>
<dbReference type="Proteomes" id="UP000806285">
    <property type="component" value="Unassembled WGS sequence"/>
</dbReference>
<dbReference type="RefSeq" id="WP_193676886.1">
    <property type="nucleotide sequence ID" value="NZ_JADDIV010000003.1"/>
</dbReference>
<keyword evidence="2" id="KW-0732">Signal</keyword>
<feature type="region of interest" description="Disordered" evidence="1">
    <location>
        <begin position="34"/>
        <end position="100"/>
    </location>
</feature>
<feature type="domain" description="DUF4124" evidence="3">
    <location>
        <begin position="10"/>
        <end position="63"/>
    </location>
</feature>